<dbReference type="Gene3D" id="2.130.10.10">
    <property type="entry name" value="YVTN repeat-like/Quinoprotein amine dehydrogenase"/>
    <property type="match status" value="1"/>
</dbReference>
<evidence type="ECO:0000313" key="3">
    <source>
        <dbReference type="Proteomes" id="UP000635902"/>
    </source>
</evidence>
<name>A0ABR9ZL96_9CORY</name>
<proteinExistence type="predicted"/>
<evidence type="ECO:0000313" key="2">
    <source>
        <dbReference type="EMBL" id="MBF4554054.1"/>
    </source>
</evidence>
<feature type="region of interest" description="Disordered" evidence="1">
    <location>
        <begin position="1"/>
        <end position="32"/>
    </location>
</feature>
<dbReference type="RefSeq" id="WP_194556920.1">
    <property type="nucleotide sequence ID" value="NZ_JADKMY010000002.1"/>
</dbReference>
<reference evidence="2 3" key="1">
    <citation type="submission" date="2020-10" db="EMBL/GenBank/DDBJ databases">
        <title>Novel species in genus Corynebacterium.</title>
        <authorList>
            <person name="Zhang G."/>
        </authorList>
    </citation>
    <scope>NUCLEOTIDE SEQUENCE [LARGE SCALE GENOMIC DNA]</scope>
    <source>
        <strain evidence="2 3">DSM 45110</strain>
    </source>
</reference>
<dbReference type="InterPro" id="IPR015943">
    <property type="entry name" value="WD40/YVTN_repeat-like_dom_sf"/>
</dbReference>
<organism evidence="2 3">
    <name type="scientific">Corynebacterium suicordis DSM 45110</name>
    <dbReference type="NCBI Taxonomy" id="1121369"/>
    <lineage>
        <taxon>Bacteria</taxon>
        <taxon>Bacillati</taxon>
        <taxon>Actinomycetota</taxon>
        <taxon>Actinomycetes</taxon>
        <taxon>Mycobacteriales</taxon>
        <taxon>Corynebacteriaceae</taxon>
        <taxon>Corynebacterium</taxon>
    </lineage>
</organism>
<keyword evidence="3" id="KW-1185">Reference proteome</keyword>
<accession>A0ABR9ZL96</accession>
<sequence length="452" mass="47409">MSGLGPVGTATMHGDAQSSDTTPHPGPGNRGLSVVHKTKFAACPTILMDSTGMVWTLCTKIAGRAPVAEILDPATGDTLASLDIEKGALLGGVYAYLDDHDRLVLVNGKNELLKISKHHNPDGTWGLAAQQRIDVSHFVNSGGSQDDGVVGLTPDTQGNIWLATREGKVGIVPAEADGSRIPEIEHVNFPNGERVDNSISASQQGVAIATSHALYLLDSETDQKSGAVTPRIAWRNSYDRGSARKPGQLSWGSGATPSFFGPAGNDEYVTITDNADGQSNLLVFKSTDGSLVCKQGIFGTSGSGTENSAIAYSDSVIVASTYGYPYPTVPEGAGPSNPPLAPFVGGMEKIQVKANGEGCEKQWDKPIASSAVPRLSTADNTIYTMERPSFHGITGLGFDAITIDANTGNVTSRTRIAETPLQDSLQMVGTISPDGVWWQGTISGVVRMQAVE</sequence>
<gene>
    <name evidence="2" type="ORF">IRY30_08220</name>
</gene>
<dbReference type="EMBL" id="JADKMY010000002">
    <property type="protein sequence ID" value="MBF4554054.1"/>
    <property type="molecule type" value="Genomic_DNA"/>
</dbReference>
<dbReference type="Proteomes" id="UP000635902">
    <property type="component" value="Unassembled WGS sequence"/>
</dbReference>
<protein>
    <submittedName>
        <fullName evidence="2">Uncharacterized protein</fullName>
    </submittedName>
</protein>
<comment type="caution">
    <text evidence="2">The sequence shown here is derived from an EMBL/GenBank/DDBJ whole genome shotgun (WGS) entry which is preliminary data.</text>
</comment>
<evidence type="ECO:0000256" key="1">
    <source>
        <dbReference type="SAM" id="MobiDB-lite"/>
    </source>
</evidence>